<dbReference type="Gene3D" id="4.10.1000.10">
    <property type="entry name" value="Zinc finger, CCCH-type"/>
    <property type="match status" value="3"/>
</dbReference>
<keyword evidence="7" id="KW-1185">Reference proteome</keyword>
<keyword evidence="2" id="KW-0677">Repeat</keyword>
<dbReference type="EMBL" id="CP143790">
    <property type="protein sequence ID" value="WVN90462.1"/>
    <property type="molecule type" value="Genomic_DNA"/>
</dbReference>
<dbReference type="SMART" id="SM00356">
    <property type="entry name" value="ZnF_C3H1"/>
    <property type="match status" value="5"/>
</dbReference>
<dbReference type="InterPro" id="IPR045877">
    <property type="entry name" value="ZFP36-like"/>
</dbReference>
<accession>A0A1E3IFA5</accession>
<dbReference type="Proteomes" id="UP000094043">
    <property type="component" value="Chromosome 7"/>
</dbReference>
<dbReference type="RefSeq" id="XP_066071162.1">
    <property type="nucleotide sequence ID" value="XM_066215065.1"/>
</dbReference>
<dbReference type="SUPFAM" id="SSF90229">
    <property type="entry name" value="CCCH zinc finger"/>
    <property type="match status" value="4"/>
</dbReference>
<dbReference type="KEGG" id="cdep:91089907"/>
<proteinExistence type="predicted"/>
<sequence length="926" mass="100293">MSSGSIPSNSYHLSSTSSNAPVIFPAPPSFALHRMSLQSHCVCNKPNTMKRPSISSVDDPIVHIPRQIGYAGEAIGDGQKSPAYQIPQRSGRSSISVGPGFVKDDIKLQSKPRPLSFQSSLSAKTVPPRFSATAANKGLSISPSLARATNSFESIWSVNATMPSTAVHGWNSPLIKNPTTTVGMGQGSVNSAGQVAKQRGLAIAIVKDNGGVLPITPSLGTSGLRSPGAMSKASDVKVMSPSKRDDEIKTSGNIPVTSAIASGLQTGAGSKKEIILCKFYHTPGLTCTSRPCRFVHALSALTSPGLPDDESCSPMLMSSHSVDPTSGIFAHAQSQSGQPKFKHLKVTSEGLDLNGVEMGERVVVEGENGEEITGHVFLMSGGGKGAGGKGREKYKTVPCKDFLEGHCPYGDYCSFLHDEKPYDVDMVTEKKQTEHCSPDAQKPTIGSSLSSWFQTTQSLSKSFTTIEPQNGDKPHKNTLPSFRTFTNDDPFMADWSHDFASNRTPSPAKTVTPKAYTPPAKASELFSIPLCPVYSAPPQTNAWADSSSSLARQKYLKRTPTKIAEFPKSDLSLDTISRSFEHDYHFTTPPSALSFRTEFDHALPFDHANIRNRLRDMEEKLDKSMADKSSDHPTLDKSLVESFAISSRIHSSKDLTCPQFSPPYPWGMPMSPLVANGYQDSNISDIDSSLGVMWTPVGWAVADAAMKNAIRDVENMATHSNAKKRKPKSYYRTRPCKFFAEGVCPHGDGCTFLHIVPASSPEPASSSDSESADPKKKHEKYKTLPCKFFNSAAGCINGDDCAFLHTRVVPDSVPLVDRPRPWRTKPCRHYQLGRCMLGDACHFAHVEDPIWAASGRKAKDELMIAKLDNLNEAISQGLTEASIRQTLEGIRALGLNKTDEEDDDDDDIQIVTHAMSSWPAGRSLAV</sequence>
<keyword evidence="1" id="KW-0479">Metal-binding</keyword>
<keyword evidence="4" id="KW-0862">Zinc</keyword>
<dbReference type="OrthoDB" id="411372at2759"/>
<dbReference type="Pfam" id="PF14608">
    <property type="entry name" value="zf-CCCH_2"/>
    <property type="match status" value="1"/>
</dbReference>
<dbReference type="GO" id="GO:0008270">
    <property type="term" value="F:zinc ion binding"/>
    <property type="evidence" value="ECO:0007669"/>
    <property type="project" value="UniProtKB-KW"/>
</dbReference>
<evidence type="ECO:0000256" key="1">
    <source>
        <dbReference type="ARBA" id="ARBA00022723"/>
    </source>
</evidence>
<feature type="compositionally biased region" description="Polar residues" evidence="5">
    <location>
        <begin position="87"/>
        <end position="96"/>
    </location>
</feature>
<dbReference type="InterPro" id="IPR000571">
    <property type="entry name" value="Znf_CCCH"/>
</dbReference>
<gene>
    <name evidence="6" type="ORF">L203_105698</name>
</gene>
<evidence type="ECO:0000313" key="7">
    <source>
        <dbReference type="Proteomes" id="UP000094043"/>
    </source>
</evidence>
<evidence type="ECO:0000256" key="5">
    <source>
        <dbReference type="SAM" id="MobiDB-lite"/>
    </source>
</evidence>
<dbReference type="GO" id="GO:0003729">
    <property type="term" value="F:mRNA binding"/>
    <property type="evidence" value="ECO:0007669"/>
    <property type="project" value="InterPro"/>
</dbReference>
<reference evidence="6" key="1">
    <citation type="submission" date="2016-06" db="EMBL/GenBank/DDBJ databases">
        <authorList>
            <person name="Cuomo C."/>
            <person name="Litvintseva A."/>
            <person name="Heitman J."/>
            <person name="Chen Y."/>
            <person name="Sun S."/>
            <person name="Springer D."/>
            <person name="Dromer F."/>
            <person name="Young S."/>
            <person name="Zeng Q."/>
            <person name="Chapman S."/>
            <person name="Gujja S."/>
            <person name="Saif S."/>
            <person name="Birren B."/>
        </authorList>
    </citation>
    <scope>NUCLEOTIDE SEQUENCE</scope>
    <source>
        <strain evidence="6">CBS 7841</strain>
    </source>
</reference>
<organism evidence="6 7">
    <name type="scientific">Cryptococcus depauperatus CBS 7841</name>
    <dbReference type="NCBI Taxonomy" id="1295531"/>
    <lineage>
        <taxon>Eukaryota</taxon>
        <taxon>Fungi</taxon>
        <taxon>Dikarya</taxon>
        <taxon>Basidiomycota</taxon>
        <taxon>Agaricomycotina</taxon>
        <taxon>Tremellomycetes</taxon>
        <taxon>Tremellales</taxon>
        <taxon>Cryptococcaceae</taxon>
        <taxon>Cryptococcus</taxon>
    </lineage>
</organism>
<reference evidence="6" key="3">
    <citation type="submission" date="2024-01" db="EMBL/GenBank/DDBJ databases">
        <authorList>
            <person name="Coelho M.A."/>
            <person name="David-Palma M."/>
            <person name="Shea T."/>
            <person name="Sun S."/>
            <person name="Cuomo C.A."/>
            <person name="Heitman J."/>
        </authorList>
    </citation>
    <scope>NUCLEOTIDE SEQUENCE</scope>
    <source>
        <strain evidence="6">CBS 7841</strain>
    </source>
</reference>
<keyword evidence="3" id="KW-0863">Zinc-finger</keyword>
<dbReference type="GeneID" id="91089907"/>
<feature type="region of interest" description="Disordered" evidence="5">
    <location>
        <begin position="223"/>
        <end position="250"/>
    </location>
</feature>
<dbReference type="Pfam" id="PF00642">
    <property type="entry name" value="zf-CCCH"/>
    <property type="match status" value="3"/>
</dbReference>
<dbReference type="PANTHER" id="PTHR12547:SF18">
    <property type="entry name" value="PROTEIN TIS11"/>
    <property type="match status" value="1"/>
</dbReference>
<dbReference type="VEuPathDB" id="FungiDB:L203_03574"/>
<evidence type="ECO:0000256" key="2">
    <source>
        <dbReference type="ARBA" id="ARBA00022737"/>
    </source>
</evidence>
<dbReference type="PANTHER" id="PTHR12547">
    <property type="entry name" value="CCCH ZINC FINGER/TIS11-RELATED"/>
    <property type="match status" value="1"/>
</dbReference>
<protein>
    <submittedName>
        <fullName evidence="6">Uncharacterized protein</fullName>
    </submittedName>
</protein>
<dbReference type="PROSITE" id="PS50103">
    <property type="entry name" value="ZF_C3H1"/>
    <property type="match status" value="4"/>
</dbReference>
<evidence type="ECO:0000256" key="4">
    <source>
        <dbReference type="ARBA" id="ARBA00022833"/>
    </source>
</evidence>
<dbReference type="AlphaFoldDB" id="A0A1E3IFA5"/>
<dbReference type="InterPro" id="IPR036855">
    <property type="entry name" value="Znf_CCCH_sf"/>
</dbReference>
<name>A0A1E3IFA5_9TREE</name>
<reference evidence="6" key="2">
    <citation type="journal article" date="2022" name="Elife">
        <title>Obligate sexual reproduction of a homothallic fungus closely related to the Cryptococcus pathogenic species complex.</title>
        <authorList>
            <person name="Passer A.R."/>
            <person name="Clancey S.A."/>
            <person name="Shea T."/>
            <person name="David-Palma M."/>
            <person name="Averette A.F."/>
            <person name="Boekhout T."/>
            <person name="Porcel B.M."/>
            <person name="Nowrousian M."/>
            <person name="Cuomo C.A."/>
            <person name="Sun S."/>
            <person name="Heitman J."/>
            <person name="Coelho M.A."/>
        </authorList>
    </citation>
    <scope>NUCLEOTIDE SEQUENCE</scope>
    <source>
        <strain evidence="6">CBS 7841</strain>
    </source>
</reference>
<evidence type="ECO:0000256" key="3">
    <source>
        <dbReference type="ARBA" id="ARBA00022771"/>
    </source>
</evidence>
<evidence type="ECO:0000313" key="6">
    <source>
        <dbReference type="EMBL" id="WVN90462.1"/>
    </source>
</evidence>
<feature type="region of interest" description="Disordered" evidence="5">
    <location>
        <begin position="74"/>
        <end position="98"/>
    </location>
</feature>